<feature type="compositionally biased region" description="Low complexity" evidence="4">
    <location>
        <begin position="492"/>
        <end position="504"/>
    </location>
</feature>
<name>A0A6A6UXW5_9PLEO</name>
<evidence type="ECO:0000313" key="7">
    <source>
        <dbReference type="Proteomes" id="UP000799440"/>
    </source>
</evidence>
<accession>A0A6A6UXW5</accession>
<feature type="region of interest" description="Disordered" evidence="4">
    <location>
        <begin position="429"/>
        <end position="525"/>
    </location>
</feature>
<feature type="compositionally biased region" description="Basic and acidic residues" evidence="4">
    <location>
        <begin position="169"/>
        <end position="196"/>
    </location>
</feature>
<feature type="compositionally biased region" description="Polar residues" evidence="4">
    <location>
        <begin position="437"/>
        <end position="451"/>
    </location>
</feature>
<feature type="region of interest" description="Disordered" evidence="4">
    <location>
        <begin position="360"/>
        <end position="397"/>
    </location>
</feature>
<evidence type="ECO:0000256" key="3">
    <source>
        <dbReference type="ARBA" id="ARBA00023242"/>
    </source>
</evidence>
<dbReference type="EMBL" id="MU006619">
    <property type="protein sequence ID" value="KAF2741931.1"/>
    <property type="molecule type" value="Genomic_DNA"/>
</dbReference>
<dbReference type="GO" id="GO:0006281">
    <property type="term" value="P:DNA repair"/>
    <property type="evidence" value="ECO:0007669"/>
    <property type="project" value="InterPro"/>
</dbReference>
<dbReference type="Pfam" id="PF08573">
    <property type="entry name" value="SAE2"/>
    <property type="match status" value="1"/>
</dbReference>
<evidence type="ECO:0000313" key="6">
    <source>
        <dbReference type="EMBL" id="KAF2741931.1"/>
    </source>
</evidence>
<keyword evidence="3" id="KW-0539">Nucleus</keyword>
<comment type="subcellular location">
    <subcellularLocation>
        <location evidence="1">Nucleus</location>
    </subcellularLocation>
</comment>
<keyword evidence="7" id="KW-1185">Reference proteome</keyword>
<evidence type="ECO:0000256" key="2">
    <source>
        <dbReference type="ARBA" id="ARBA00022763"/>
    </source>
</evidence>
<feature type="domain" description="DNA endonuclease activator Ctp1 C-terminal" evidence="5">
    <location>
        <begin position="555"/>
        <end position="663"/>
    </location>
</feature>
<protein>
    <recommendedName>
        <fullName evidence="5">DNA endonuclease activator Ctp1 C-terminal domain-containing protein</fullName>
    </recommendedName>
</protein>
<dbReference type="OrthoDB" id="5801062at2759"/>
<proteinExistence type="predicted"/>
<feature type="compositionally biased region" description="Low complexity" evidence="4">
    <location>
        <begin position="459"/>
        <end position="476"/>
    </location>
</feature>
<feature type="region of interest" description="Disordered" evidence="4">
    <location>
        <begin position="151"/>
        <end position="291"/>
    </location>
</feature>
<dbReference type="InterPro" id="IPR013882">
    <property type="entry name" value="Ctp1_C"/>
</dbReference>
<organism evidence="6 7">
    <name type="scientific">Sporormia fimetaria CBS 119925</name>
    <dbReference type="NCBI Taxonomy" id="1340428"/>
    <lineage>
        <taxon>Eukaryota</taxon>
        <taxon>Fungi</taxon>
        <taxon>Dikarya</taxon>
        <taxon>Ascomycota</taxon>
        <taxon>Pezizomycotina</taxon>
        <taxon>Dothideomycetes</taxon>
        <taxon>Pleosporomycetidae</taxon>
        <taxon>Pleosporales</taxon>
        <taxon>Sporormiaceae</taxon>
        <taxon>Sporormia</taxon>
    </lineage>
</organism>
<evidence type="ECO:0000256" key="1">
    <source>
        <dbReference type="ARBA" id="ARBA00004123"/>
    </source>
</evidence>
<dbReference type="GO" id="GO:0005634">
    <property type="term" value="C:nucleus"/>
    <property type="evidence" value="ECO:0007669"/>
    <property type="project" value="UniProtKB-SubCell"/>
</dbReference>
<evidence type="ECO:0000259" key="5">
    <source>
        <dbReference type="Pfam" id="PF08573"/>
    </source>
</evidence>
<feature type="compositionally biased region" description="Basic and acidic residues" evidence="4">
    <location>
        <begin position="223"/>
        <end position="234"/>
    </location>
</feature>
<dbReference type="AlphaFoldDB" id="A0A6A6UXW5"/>
<feature type="region of interest" description="Disordered" evidence="4">
    <location>
        <begin position="63"/>
        <end position="122"/>
    </location>
</feature>
<gene>
    <name evidence="6" type="ORF">M011DRAFT_301930</name>
</gene>
<sequence length="708" mass="79152">MAGATVSSEEYHALSAKFQDLNKKHQEALQRVRYVERKNVAVMQKNKEMKESVVAWQRYHDRHLAKQQKSKAQTTEPIGTTADKGATKEHIRPTMPSSLRPPSVASPPRKPTSNATSLASRALLTHLQEAMFDGASGNSLSRGEEMGDLRIEVEDDELPVYPDAASTGHEGRGERRITNEQEVSHDLIVDEQENHRISSSQTTEDEPTPTATRTMQPPPQPESDDRPEIVSERSLKRKRGPAAVRVYRDELRSDGTPSKPFRIKEEPNSSPPAQSTPYTLQRKETYDLDELGPNAITTPTWRRLRNYSRNISTLRHQRSTSVPLAEEHSYMERLHNSDDHGLTLKDSTIADLRALSEPMSQNLPHSSPLQPISPNIVSGPSSIETPNKRCEPDTPLSTKHRLLAESGEEPPPMDNAKGRLTPQAARARFNNRKSKHTLTPSFNPTKKQTPITAPPKLESTAPTSPSPAHTTTTTPSQFAPVFRLDKATHTGPNKPTIKTPSTTSKPPPNIRIGLPNPKPNTHAPKPALRTLPIPSLKLSDFLPNPLYNANQPHLFHEPLRTRDQRACAPGCVRPTCCGPHFRTLASALPPLSPTSVTRLLETHLGDAFTEVSISQLPAPELEELVLQARTKEMADRHGKHRQRYERPRSPPGFWRNQFPSTQEEEDDRRVAVLREREVVAERRAEAMRRGGRWVFRDEVGGKGVMGRE</sequence>
<keyword evidence="2" id="KW-0227">DNA damage</keyword>
<feature type="compositionally biased region" description="Polar residues" evidence="4">
    <location>
        <begin position="360"/>
        <end position="385"/>
    </location>
</feature>
<evidence type="ECO:0000256" key="4">
    <source>
        <dbReference type="SAM" id="MobiDB-lite"/>
    </source>
</evidence>
<dbReference type="Proteomes" id="UP000799440">
    <property type="component" value="Unassembled WGS sequence"/>
</dbReference>
<reference evidence="6" key="1">
    <citation type="journal article" date="2020" name="Stud. Mycol.">
        <title>101 Dothideomycetes genomes: a test case for predicting lifestyles and emergence of pathogens.</title>
        <authorList>
            <person name="Haridas S."/>
            <person name="Albert R."/>
            <person name="Binder M."/>
            <person name="Bloem J."/>
            <person name="Labutti K."/>
            <person name="Salamov A."/>
            <person name="Andreopoulos B."/>
            <person name="Baker S."/>
            <person name="Barry K."/>
            <person name="Bills G."/>
            <person name="Bluhm B."/>
            <person name="Cannon C."/>
            <person name="Castanera R."/>
            <person name="Culley D."/>
            <person name="Daum C."/>
            <person name="Ezra D."/>
            <person name="Gonzalez J."/>
            <person name="Henrissat B."/>
            <person name="Kuo A."/>
            <person name="Liang C."/>
            <person name="Lipzen A."/>
            <person name="Lutzoni F."/>
            <person name="Magnuson J."/>
            <person name="Mondo S."/>
            <person name="Nolan M."/>
            <person name="Ohm R."/>
            <person name="Pangilinan J."/>
            <person name="Park H.-J."/>
            <person name="Ramirez L."/>
            <person name="Alfaro M."/>
            <person name="Sun H."/>
            <person name="Tritt A."/>
            <person name="Yoshinaga Y."/>
            <person name="Zwiers L.-H."/>
            <person name="Turgeon B."/>
            <person name="Goodwin S."/>
            <person name="Spatafora J."/>
            <person name="Crous P."/>
            <person name="Grigoriev I."/>
        </authorList>
    </citation>
    <scope>NUCLEOTIDE SEQUENCE</scope>
    <source>
        <strain evidence="6">CBS 119925</strain>
    </source>
</reference>
<feature type="region of interest" description="Disordered" evidence="4">
    <location>
        <begin position="634"/>
        <end position="666"/>
    </location>
</feature>